<evidence type="ECO:0000256" key="1">
    <source>
        <dbReference type="ARBA" id="ARBA00004613"/>
    </source>
</evidence>
<dbReference type="GO" id="GO:0005576">
    <property type="term" value="C:extracellular region"/>
    <property type="evidence" value="ECO:0007669"/>
    <property type="project" value="UniProtKB-SubCell"/>
</dbReference>
<evidence type="ECO:0000256" key="4">
    <source>
        <dbReference type="ARBA" id="ARBA00022729"/>
    </source>
</evidence>
<proteinExistence type="inferred from homology"/>
<feature type="signal peptide" evidence="6">
    <location>
        <begin position="1"/>
        <end position="23"/>
    </location>
</feature>
<reference evidence="9" key="1">
    <citation type="submission" date="2025-08" db="UniProtKB">
        <authorList>
            <consortium name="RefSeq"/>
        </authorList>
    </citation>
    <scope>IDENTIFICATION</scope>
    <source>
        <strain evidence="9">11010-0011.00</strain>
        <tissue evidence="9">Whole body</tissue>
    </source>
</reference>
<organism evidence="8 9">
    <name type="scientific">Drosophila lebanonensis</name>
    <name type="common">Fruit fly</name>
    <name type="synonym">Scaptodrosophila lebanonensis</name>
    <dbReference type="NCBI Taxonomy" id="7225"/>
    <lineage>
        <taxon>Eukaryota</taxon>
        <taxon>Metazoa</taxon>
        <taxon>Ecdysozoa</taxon>
        <taxon>Arthropoda</taxon>
        <taxon>Hexapoda</taxon>
        <taxon>Insecta</taxon>
        <taxon>Pterygota</taxon>
        <taxon>Neoptera</taxon>
        <taxon>Endopterygota</taxon>
        <taxon>Diptera</taxon>
        <taxon>Brachycera</taxon>
        <taxon>Muscomorpha</taxon>
        <taxon>Ephydroidea</taxon>
        <taxon>Drosophilidae</taxon>
        <taxon>Scaptodrosophila</taxon>
    </lineage>
</organism>
<accession>A0A6J2UHP8</accession>
<dbReference type="SUPFAM" id="SSF55797">
    <property type="entry name" value="PR-1-like"/>
    <property type="match status" value="1"/>
</dbReference>
<evidence type="ECO:0000256" key="6">
    <source>
        <dbReference type="SAM" id="SignalP"/>
    </source>
</evidence>
<evidence type="ECO:0000256" key="3">
    <source>
        <dbReference type="ARBA" id="ARBA00022525"/>
    </source>
</evidence>
<feature type="domain" description="SCP" evidence="7">
    <location>
        <begin position="66"/>
        <end position="226"/>
    </location>
</feature>
<dbReference type="PANTHER" id="PTHR10334">
    <property type="entry name" value="CYSTEINE-RICH SECRETORY PROTEIN-RELATED"/>
    <property type="match status" value="1"/>
</dbReference>
<name>A0A6J2UHP8_DROLE</name>
<dbReference type="RefSeq" id="XP_030386692.1">
    <property type="nucleotide sequence ID" value="XM_030530832.1"/>
</dbReference>
<dbReference type="Proteomes" id="UP000504634">
    <property type="component" value="Unplaced"/>
</dbReference>
<dbReference type="InterPro" id="IPR001283">
    <property type="entry name" value="CRISP-related"/>
</dbReference>
<dbReference type="OrthoDB" id="414826at2759"/>
<evidence type="ECO:0000256" key="5">
    <source>
        <dbReference type="ARBA" id="ARBA00068306"/>
    </source>
</evidence>
<keyword evidence="8" id="KW-1185">Reference proteome</keyword>
<dbReference type="GeneID" id="115633389"/>
<dbReference type="InterPro" id="IPR034763">
    <property type="entry name" value="P14a_insect"/>
</dbReference>
<evidence type="ECO:0000256" key="2">
    <source>
        <dbReference type="ARBA" id="ARBA00009923"/>
    </source>
</evidence>
<comment type="similarity">
    <text evidence="2">Belongs to the CRISP family.</text>
</comment>
<evidence type="ECO:0000313" key="9">
    <source>
        <dbReference type="RefSeq" id="XP_030386692.1"/>
    </source>
</evidence>
<dbReference type="FunFam" id="3.40.33.10:FF:000007">
    <property type="entry name" value="Venom allergen"/>
    <property type="match status" value="1"/>
</dbReference>
<sequence length="259" mass="29276">MTQLWNMLLHFLLLTLLVALIAAQTNYCDPEWCRRGSRHIACNNNGSWHAACPTRPAPVLVPMTLGLRRLILRAHNTRRNQLAGGNLRGFPSALRMATMLWDEELARLADLNVRQCTMEHDDCHNTPRFRASGQNLAYIAYPGRRRARSDAQLSAQCIAMWWNEHRGATIAQINRYPEISARVIGHFTAMAQMNNTHCGCAAARYLRNRRNVYLFACNYATTNWIGRPVYVAGRRASACSTGRNINFPALCSLAEVYSV</sequence>
<comment type="subcellular location">
    <subcellularLocation>
        <location evidence="1">Secreted</location>
    </subcellularLocation>
</comment>
<dbReference type="InterPro" id="IPR035940">
    <property type="entry name" value="CAP_sf"/>
</dbReference>
<protein>
    <recommendedName>
        <fullName evidence="5">Venom allergen-1</fullName>
    </recommendedName>
</protein>
<feature type="chain" id="PRO_5027022219" description="Venom allergen-1" evidence="6">
    <location>
        <begin position="24"/>
        <end position="259"/>
    </location>
</feature>
<keyword evidence="3" id="KW-0964">Secreted</keyword>
<dbReference type="CDD" id="cd05380">
    <property type="entry name" value="CAP_euk"/>
    <property type="match status" value="1"/>
</dbReference>
<dbReference type="Gene3D" id="3.40.33.10">
    <property type="entry name" value="CAP"/>
    <property type="match status" value="1"/>
</dbReference>
<gene>
    <name evidence="9" type="primary">LOC115633389</name>
</gene>
<evidence type="ECO:0000259" key="7">
    <source>
        <dbReference type="SMART" id="SM00198"/>
    </source>
</evidence>
<dbReference type="InterPro" id="IPR014044">
    <property type="entry name" value="CAP_dom"/>
</dbReference>
<keyword evidence="4 6" id="KW-0732">Signal</keyword>
<dbReference type="SMART" id="SM00198">
    <property type="entry name" value="SCP"/>
    <property type="match status" value="1"/>
</dbReference>
<dbReference type="PIRSF" id="PIRSF038921">
    <property type="entry name" value="P14a"/>
    <property type="match status" value="1"/>
</dbReference>
<evidence type="ECO:0000313" key="8">
    <source>
        <dbReference type="Proteomes" id="UP000504634"/>
    </source>
</evidence>
<dbReference type="AlphaFoldDB" id="A0A6J2UHP8"/>
<dbReference type="Pfam" id="PF00188">
    <property type="entry name" value="CAP"/>
    <property type="match status" value="1"/>
</dbReference>